<dbReference type="Pfam" id="PF14016">
    <property type="entry name" value="DUF4232"/>
    <property type="match status" value="1"/>
</dbReference>
<dbReference type="EMBL" id="BAAAGS010000024">
    <property type="protein sequence ID" value="GAA0534605.1"/>
    <property type="molecule type" value="Genomic_DNA"/>
</dbReference>
<feature type="domain" description="DUF4232" evidence="2">
    <location>
        <begin position="48"/>
        <end position="161"/>
    </location>
</feature>
<name>A0ABN1D596_SACER</name>
<evidence type="ECO:0000313" key="3">
    <source>
        <dbReference type="EMBL" id="GAA0534605.1"/>
    </source>
</evidence>
<reference evidence="3 4" key="1">
    <citation type="journal article" date="2019" name="Int. J. Syst. Evol. Microbiol.">
        <title>The Global Catalogue of Microorganisms (GCM) 10K type strain sequencing project: providing services to taxonomists for standard genome sequencing and annotation.</title>
        <authorList>
            <consortium name="The Broad Institute Genomics Platform"/>
            <consortium name="The Broad Institute Genome Sequencing Center for Infectious Disease"/>
            <person name="Wu L."/>
            <person name="Ma J."/>
        </authorList>
    </citation>
    <scope>NUCLEOTIDE SEQUENCE [LARGE SCALE GENOMIC DNA]</scope>
    <source>
        <strain evidence="3 4">JCM 10303</strain>
    </source>
</reference>
<feature type="signal peptide" evidence="1">
    <location>
        <begin position="1"/>
        <end position="25"/>
    </location>
</feature>
<keyword evidence="1" id="KW-0732">Signal</keyword>
<dbReference type="RefSeq" id="WP_009944986.1">
    <property type="nucleotide sequence ID" value="NZ_BAAAGS010000024.1"/>
</dbReference>
<dbReference type="Proteomes" id="UP001500729">
    <property type="component" value="Unassembled WGS sequence"/>
</dbReference>
<evidence type="ECO:0000259" key="2">
    <source>
        <dbReference type="Pfam" id="PF14016"/>
    </source>
</evidence>
<feature type="chain" id="PRO_5047238685" description="DUF4232 domain-containing protein" evidence="1">
    <location>
        <begin position="26"/>
        <end position="182"/>
    </location>
</feature>
<proteinExistence type="predicted"/>
<dbReference type="InterPro" id="IPR025326">
    <property type="entry name" value="DUF4232"/>
</dbReference>
<accession>A0ABN1D596</accession>
<gene>
    <name evidence="3" type="ORF">GCM10009533_37130</name>
</gene>
<sequence length="182" mass="17861">MRKTAFYLTTTAAAAAVALAGAAGAAPASAPAAPAQPAPCAAEEIAPDLNAQPGGGKAMLVLTNIGTRACTVEGAPGVGFRAADNSELPVSVEAVPQPGPGRPIELLPGRSAFGGIKWTPCDKADPECSVATTVEITSPGAAAPVVADFHGANGGDERVTELPLSAAQVGTLQPVSDGVVAW</sequence>
<comment type="caution">
    <text evidence="3">The sequence shown here is derived from an EMBL/GenBank/DDBJ whole genome shotgun (WGS) entry which is preliminary data.</text>
</comment>
<organism evidence="3 4">
    <name type="scientific">Saccharopolyspora erythraea</name>
    <name type="common">Streptomyces erythraeus</name>
    <dbReference type="NCBI Taxonomy" id="1836"/>
    <lineage>
        <taxon>Bacteria</taxon>
        <taxon>Bacillati</taxon>
        <taxon>Actinomycetota</taxon>
        <taxon>Actinomycetes</taxon>
        <taxon>Pseudonocardiales</taxon>
        <taxon>Pseudonocardiaceae</taxon>
        <taxon>Saccharopolyspora</taxon>
    </lineage>
</organism>
<evidence type="ECO:0000313" key="4">
    <source>
        <dbReference type="Proteomes" id="UP001500729"/>
    </source>
</evidence>
<evidence type="ECO:0000256" key="1">
    <source>
        <dbReference type="SAM" id="SignalP"/>
    </source>
</evidence>
<protein>
    <recommendedName>
        <fullName evidence="2">DUF4232 domain-containing protein</fullName>
    </recommendedName>
</protein>
<keyword evidence="4" id="KW-1185">Reference proteome</keyword>